<dbReference type="PANTHER" id="PTHR22939">
    <property type="entry name" value="SERINE PROTEASE FAMILY S1C HTRA-RELATED"/>
    <property type="match status" value="1"/>
</dbReference>
<evidence type="ECO:0000256" key="11">
    <source>
        <dbReference type="ARBA" id="ARBA00022825"/>
    </source>
</evidence>
<dbReference type="InterPro" id="IPR001478">
    <property type="entry name" value="PDZ"/>
</dbReference>
<dbReference type="Gene3D" id="2.40.10.120">
    <property type="match status" value="1"/>
</dbReference>
<keyword evidence="9" id="KW-0574">Periplasm</keyword>
<dbReference type="PANTHER" id="PTHR22939:SF130">
    <property type="entry name" value="PERIPLASMIC SERINE ENDOPROTEASE DEGP-LIKE-RELATED"/>
    <property type="match status" value="1"/>
</dbReference>
<feature type="domain" description="PDZ" evidence="15">
    <location>
        <begin position="446"/>
        <end position="521"/>
    </location>
</feature>
<dbReference type="Pfam" id="PF00595">
    <property type="entry name" value="PDZ"/>
    <property type="match status" value="1"/>
</dbReference>
<feature type="domain" description="PDZ" evidence="15">
    <location>
        <begin position="309"/>
        <end position="379"/>
    </location>
</feature>
<sequence>MPFNTNRVSGGALARRKRALLASAFALGLGGLVAGEAMLSSSTDAQAQVTQVQNLSQNNNLRDEAPRQQQISFADVVETVKPAVLSVRVKTSAPDNANAQSQMPGFFRDLPEGHPLRRFFDEFGRPNGGDQGQGPGPQRRGPRQFGMAQGSGFFISADGYAVTNNHVVENANEVEVGTDDGKTYKARVIGTDPRTDLALLKVDDVKDLKFVSFGPQSPRVGDWVVAIGNPFGLGGSVTAGIVSARGRDIGAGPYDDFLQIDAAVNRGNSGGPTFNLRGEVVGVNTAIYSPSGGNVGIAFAVPSEVATRVIDELRQSGSVTRGWLGIQIQPVSEEIADSLGLKEPKGALVVEPQPGSPGQKAGIQAGDVVLNVDGHQVEDARDLSRTIAGLKPNTKVNITLWRAGAEKKVTVDLGTLPAENQQASNRDTDRGTQSEPETTPPALADLGLTLQSASRVSGAGSDGVVVSDISENSGVSEKLRVGDVILEVGGTKVSTPRDVGDAFQSAREKGTRSVLMRVRTGDNTRYVAVPVSRG</sequence>
<feature type="compositionally biased region" description="Gly residues" evidence="14">
    <location>
        <begin position="126"/>
        <end position="135"/>
    </location>
</feature>
<dbReference type="RefSeq" id="WP_319844711.1">
    <property type="nucleotide sequence ID" value="NZ_JAXAFJ010000006.1"/>
</dbReference>
<evidence type="ECO:0000256" key="13">
    <source>
        <dbReference type="ARBA" id="ARBA00032850"/>
    </source>
</evidence>
<proteinExistence type="inferred from homology"/>
<comment type="catalytic activity">
    <reaction evidence="1">
        <text>Acts on substrates that are at least partially unfolded. The cleavage site P1 residue is normally between a pair of hydrophobic residues, such as Val-|-Val.</text>
        <dbReference type="EC" id="3.4.21.107"/>
    </reaction>
</comment>
<dbReference type="CDD" id="cd10839">
    <property type="entry name" value="cpPDZ1_DegP-like"/>
    <property type="match status" value="1"/>
</dbReference>
<keyword evidence="17" id="KW-1185">Reference proteome</keyword>
<name>A0ABU4RP30_9HYPH</name>
<evidence type="ECO:0000256" key="7">
    <source>
        <dbReference type="ARBA" id="ARBA00022729"/>
    </source>
</evidence>
<dbReference type="SUPFAM" id="SSF50494">
    <property type="entry name" value="Trypsin-like serine proteases"/>
    <property type="match status" value="1"/>
</dbReference>
<dbReference type="InterPro" id="IPR009003">
    <property type="entry name" value="Peptidase_S1_PA"/>
</dbReference>
<evidence type="ECO:0000259" key="15">
    <source>
        <dbReference type="PROSITE" id="PS50106"/>
    </source>
</evidence>
<dbReference type="SMART" id="SM00228">
    <property type="entry name" value="PDZ"/>
    <property type="match status" value="2"/>
</dbReference>
<evidence type="ECO:0000256" key="6">
    <source>
        <dbReference type="ARBA" id="ARBA00022670"/>
    </source>
</evidence>
<evidence type="ECO:0000313" key="16">
    <source>
        <dbReference type="EMBL" id="MDX6806582.1"/>
    </source>
</evidence>
<dbReference type="Proteomes" id="UP001274321">
    <property type="component" value="Unassembled WGS sequence"/>
</dbReference>
<evidence type="ECO:0000256" key="8">
    <source>
        <dbReference type="ARBA" id="ARBA00022737"/>
    </source>
</evidence>
<keyword evidence="10 16" id="KW-0378">Hydrolase</keyword>
<accession>A0ABU4RP30</accession>
<dbReference type="GO" id="GO:0016787">
    <property type="term" value="F:hydrolase activity"/>
    <property type="evidence" value="ECO:0007669"/>
    <property type="project" value="UniProtKB-KW"/>
</dbReference>
<dbReference type="Pfam" id="PF13365">
    <property type="entry name" value="Trypsin_2"/>
    <property type="match status" value="1"/>
</dbReference>
<keyword evidence="7" id="KW-0732">Signal</keyword>
<evidence type="ECO:0000256" key="9">
    <source>
        <dbReference type="ARBA" id="ARBA00022764"/>
    </source>
</evidence>
<gene>
    <name evidence="16" type="ORF">SCD90_10940</name>
</gene>
<evidence type="ECO:0000256" key="10">
    <source>
        <dbReference type="ARBA" id="ARBA00022801"/>
    </source>
</evidence>
<feature type="region of interest" description="Disordered" evidence="14">
    <location>
        <begin position="413"/>
        <end position="441"/>
    </location>
</feature>
<evidence type="ECO:0000256" key="1">
    <source>
        <dbReference type="ARBA" id="ARBA00001772"/>
    </source>
</evidence>
<reference evidence="16 17" key="1">
    <citation type="submission" date="2023-11" db="EMBL/GenBank/DDBJ databases">
        <authorList>
            <person name="Bao R."/>
        </authorList>
    </citation>
    <scope>NUCLEOTIDE SEQUENCE [LARGE SCALE GENOMIC DNA]</scope>
    <source>
        <strain evidence="16 17">PJ23</strain>
    </source>
</reference>
<evidence type="ECO:0000256" key="12">
    <source>
        <dbReference type="ARBA" id="ARBA00023016"/>
    </source>
</evidence>
<dbReference type="InterPro" id="IPR001940">
    <property type="entry name" value="Peptidase_S1C"/>
</dbReference>
<comment type="similarity">
    <text evidence="3">Belongs to the peptidase S1C family.</text>
</comment>
<dbReference type="EMBL" id="JAXAFJ010000006">
    <property type="protein sequence ID" value="MDX6806582.1"/>
    <property type="molecule type" value="Genomic_DNA"/>
</dbReference>
<feature type="region of interest" description="Disordered" evidence="14">
    <location>
        <begin position="121"/>
        <end position="146"/>
    </location>
</feature>
<dbReference type="EC" id="3.4.21.107" evidence="4"/>
<dbReference type="InterPro" id="IPR036034">
    <property type="entry name" value="PDZ_sf"/>
</dbReference>
<feature type="compositionally biased region" description="Low complexity" evidence="14">
    <location>
        <begin position="136"/>
        <end position="146"/>
    </location>
</feature>
<keyword evidence="8" id="KW-0677">Repeat</keyword>
<evidence type="ECO:0000256" key="2">
    <source>
        <dbReference type="ARBA" id="ARBA00004418"/>
    </source>
</evidence>
<dbReference type="InterPro" id="IPR011782">
    <property type="entry name" value="Pept_S1C_Do"/>
</dbReference>
<evidence type="ECO:0000256" key="4">
    <source>
        <dbReference type="ARBA" id="ARBA00013035"/>
    </source>
</evidence>
<dbReference type="PROSITE" id="PS50106">
    <property type="entry name" value="PDZ"/>
    <property type="match status" value="2"/>
</dbReference>
<evidence type="ECO:0000256" key="14">
    <source>
        <dbReference type="SAM" id="MobiDB-lite"/>
    </source>
</evidence>
<comment type="subcellular location">
    <subcellularLocation>
        <location evidence="2">Periplasm</location>
    </subcellularLocation>
</comment>
<protein>
    <recommendedName>
        <fullName evidence="5">Probable periplasmic serine endoprotease DegP-like</fullName>
        <ecNumber evidence="4">3.4.21.107</ecNumber>
    </recommendedName>
    <alternativeName>
        <fullName evidence="13">Protease Do</fullName>
    </alternativeName>
</protein>
<evidence type="ECO:0000256" key="3">
    <source>
        <dbReference type="ARBA" id="ARBA00010541"/>
    </source>
</evidence>
<evidence type="ECO:0000256" key="5">
    <source>
        <dbReference type="ARBA" id="ARBA00013958"/>
    </source>
</evidence>
<dbReference type="Gene3D" id="2.30.42.10">
    <property type="match status" value="2"/>
</dbReference>
<keyword evidence="11" id="KW-0720">Serine protease</keyword>
<keyword evidence="12" id="KW-0346">Stress response</keyword>
<dbReference type="NCBIfam" id="TIGR02037">
    <property type="entry name" value="degP_htrA_DO"/>
    <property type="match status" value="1"/>
</dbReference>
<dbReference type="SUPFAM" id="SSF50156">
    <property type="entry name" value="PDZ domain-like"/>
    <property type="match status" value="2"/>
</dbReference>
<keyword evidence="6" id="KW-0645">Protease</keyword>
<organism evidence="16 17">
    <name type="scientific">Terrihabitans rhizophilus</name>
    <dbReference type="NCBI Taxonomy" id="3092662"/>
    <lineage>
        <taxon>Bacteria</taxon>
        <taxon>Pseudomonadati</taxon>
        <taxon>Pseudomonadota</taxon>
        <taxon>Alphaproteobacteria</taxon>
        <taxon>Hyphomicrobiales</taxon>
        <taxon>Terrihabitans</taxon>
    </lineage>
</organism>
<evidence type="ECO:0000313" key="17">
    <source>
        <dbReference type="Proteomes" id="UP001274321"/>
    </source>
</evidence>
<comment type="caution">
    <text evidence="16">The sequence shown here is derived from an EMBL/GenBank/DDBJ whole genome shotgun (WGS) entry which is preliminary data.</text>
</comment>
<dbReference type="Pfam" id="PF13180">
    <property type="entry name" value="PDZ_2"/>
    <property type="match status" value="1"/>
</dbReference>
<dbReference type="PRINTS" id="PR00834">
    <property type="entry name" value="PROTEASES2C"/>
</dbReference>